<name>A0A562V595_9BACT</name>
<evidence type="ECO:0000313" key="2">
    <source>
        <dbReference type="Proteomes" id="UP000319449"/>
    </source>
</evidence>
<proteinExistence type="predicted"/>
<gene>
    <name evidence="1" type="ORF">JN12_03986</name>
</gene>
<protein>
    <submittedName>
        <fullName evidence="1">Uncharacterized protein</fullName>
    </submittedName>
</protein>
<dbReference type="RefSeq" id="WP_170242094.1">
    <property type="nucleotide sequence ID" value="NZ_VLLN01000048.1"/>
</dbReference>
<sequence>MKTTKKLAGRINYKGNDELYPSEVVFLNGCKVRLACSEDGKLYLQVDYD</sequence>
<evidence type="ECO:0000313" key="1">
    <source>
        <dbReference type="EMBL" id="TWJ13071.1"/>
    </source>
</evidence>
<dbReference type="EMBL" id="VLLN01000048">
    <property type="protein sequence ID" value="TWJ13071.1"/>
    <property type="molecule type" value="Genomic_DNA"/>
</dbReference>
<comment type="caution">
    <text evidence="1">The sequence shown here is derived from an EMBL/GenBank/DDBJ whole genome shotgun (WGS) entry which is preliminary data.</text>
</comment>
<dbReference type="AlphaFoldDB" id="A0A562V595"/>
<reference evidence="1 2" key="1">
    <citation type="submission" date="2019-07" db="EMBL/GenBank/DDBJ databases">
        <title>Genomic Encyclopedia of Archaeal and Bacterial Type Strains, Phase II (KMG-II): from individual species to whole genera.</title>
        <authorList>
            <person name="Goeker M."/>
        </authorList>
    </citation>
    <scope>NUCLEOTIDE SEQUENCE [LARGE SCALE GENOMIC DNA]</scope>
    <source>
        <strain evidence="1 2">ATCC BAA-1139</strain>
    </source>
</reference>
<keyword evidence="2" id="KW-1185">Reference proteome</keyword>
<dbReference type="Proteomes" id="UP000319449">
    <property type="component" value="Unassembled WGS sequence"/>
</dbReference>
<accession>A0A562V595</accession>
<organism evidence="1 2">
    <name type="scientific">Geobacter argillaceus</name>
    <dbReference type="NCBI Taxonomy" id="345631"/>
    <lineage>
        <taxon>Bacteria</taxon>
        <taxon>Pseudomonadati</taxon>
        <taxon>Thermodesulfobacteriota</taxon>
        <taxon>Desulfuromonadia</taxon>
        <taxon>Geobacterales</taxon>
        <taxon>Geobacteraceae</taxon>
        <taxon>Geobacter</taxon>
    </lineage>
</organism>